<protein>
    <recommendedName>
        <fullName evidence="3">FAD-binding domain-containing protein</fullName>
    </recommendedName>
</protein>
<comment type="caution">
    <text evidence="4">The sequence shown here is derived from an EMBL/GenBank/DDBJ whole genome shotgun (WGS) entry which is preliminary data.</text>
</comment>
<organism evidence="4 5">
    <name type="scientific">Sorangium cellulosum</name>
    <name type="common">Polyangium cellulosum</name>
    <dbReference type="NCBI Taxonomy" id="56"/>
    <lineage>
        <taxon>Bacteria</taxon>
        <taxon>Pseudomonadati</taxon>
        <taxon>Myxococcota</taxon>
        <taxon>Polyangia</taxon>
        <taxon>Polyangiales</taxon>
        <taxon>Polyangiaceae</taxon>
        <taxon>Sorangium</taxon>
    </lineage>
</organism>
<dbReference type="NCBIfam" id="NF005720">
    <property type="entry name" value="PRK07538.1"/>
    <property type="match status" value="1"/>
</dbReference>
<dbReference type="Pfam" id="PF01494">
    <property type="entry name" value="FAD_binding_3"/>
    <property type="match status" value="1"/>
</dbReference>
<dbReference type="InterPro" id="IPR002938">
    <property type="entry name" value="FAD-bd"/>
</dbReference>
<proteinExistence type="predicted"/>
<dbReference type="Gene3D" id="3.50.50.60">
    <property type="entry name" value="FAD/NAD(P)-binding domain"/>
    <property type="match status" value="1"/>
</dbReference>
<dbReference type="PANTHER" id="PTHR13789">
    <property type="entry name" value="MONOOXYGENASE"/>
    <property type="match status" value="1"/>
</dbReference>
<dbReference type="InterPro" id="IPR036188">
    <property type="entry name" value="FAD/NAD-bd_sf"/>
</dbReference>
<dbReference type="Gene3D" id="3.30.9.30">
    <property type="match status" value="1"/>
</dbReference>
<dbReference type="GO" id="GO:0004497">
    <property type="term" value="F:monooxygenase activity"/>
    <property type="evidence" value="ECO:0007669"/>
    <property type="project" value="UniProtKB-KW"/>
</dbReference>
<dbReference type="AlphaFoldDB" id="A0A150PGD7"/>
<keyword evidence="2" id="KW-0503">Monooxygenase</keyword>
<evidence type="ECO:0000259" key="3">
    <source>
        <dbReference type="Pfam" id="PF01494"/>
    </source>
</evidence>
<sequence>MQVIVVGGGIGGLAAALALHASGHEVTVFEAAPSILPLGVGINILPHAVEVLGELGLVEALLAHGVATREMLYFNRFGQRIWGEPRGRFAGHASPQISVHRGALQGVLFDAAVERLGPDRVICDRRFVDHDEGGGRIVARFLDRAGAAWEVPADLLICADGIHSAARARLYPDEGPPIYGGHILWRGTSLAAPFLTGASMVIAGHQDQKFVVYPISPPGPDGRQKINWAADLAVARSLRREDWNRPGDPAEFLPRFEAWRFGWLDVPGLVRDAEAIYEFPLVDRDPLPRWSHGRMTLLGDAAHPMYPIGSNGASQAILDARALVRALAAHADPVEALAAYEAERLPATAAIVAANRRDGPEQCLQVAYERAPDGFYRIEDVFAPGELEDIAARYRVLTGLKRASEPLVR</sequence>
<dbReference type="EMBL" id="JELX01002631">
    <property type="protein sequence ID" value="KYF54761.1"/>
    <property type="molecule type" value="Genomic_DNA"/>
</dbReference>
<dbReference type="PANTHER" id="PTHR13789:SF268">
    <property type="entry name" value="5-METHYLPHENAZINE-1-CARBOXYLATE 1-MONOOXYGENASE"/>
    <property type="match status" value="1"/>
</dbReference>
<dbReference type="SUPFAM" id="SSF51905">
    <property type="entry name" value="FAD/NAD(P)-binding domain"/>
    <property type="match status" value="1"/>
</dbReference>
<dbReference type="Proteomes" id="UP000075604">
    <property type="component" value="Unassembled WGS sequence"/>
</dbReference>
<dbReference type="SUPFAM" id="SSF54373">
    <property type="entry name" value="FAD-linked reductases, C-terminal domain"/>
    <property type="match status" value="1"/>
</dbReference>
<dbReference type="InterPro" id="IPR050493">
    <property type="entry name" value="FAD-dep_Monooxygenase_BioMet"/>
</dbReference>
<gene>
    <name evidence="4" type="ORF">BE04_13145</name>
</gene>
<dbReference type="PRINTS" id="PR00420">
    <property type="entry name" value="RNGMNOXGNASE"/>
</dbReference>
<dbReference type="GO" id="GO:0071949">
    <property type="term" value="F:FAD binding"/>
    <property type="evidence" value="ECO:0007669"/>
    <property type="project" value="InterPro"/>
</dbReference>
<name>A0A150PGD7_SORCE</name>
<accession>A0A150PGD7</accession>
<reference evidence="4 5" key="1">
    <citation type="submission" date="2014-02" db="EMBL/GenBank/DDBJ databases">
        <title>The small core and large imbalanced accessory genome model reveals a collaborative survival strategy of Sorangium cellulosum strains in nature.</title>
        <authorList>
            <person name="Han K."/>
            <person name="Peng R."/>
            <person name="Blom J."/>
            <person name="Li Y.-Z."/>
        </authorList>
    </citation>
    <scope>NUCLEOTIDE SEQUENCE [LARGE SCALE GENOMIC DNA]</scope>
    <source>
        <strain evidence="4 5">So0157-18</strain>
    </source>
</reference>
<evidence type="ECO:0000256" key="1">
    <source>
        <dbReference type="ARBA" id="ARBA00023002"/>
    </source>
</evidence>
<evidence type="ECO:0000313" key="5">
    <source>
        <dbReference type="Proteomes" id="UP000075604"/>
    </source>
</evidence>
<evidence type="ECO:0000313" key="4">
    <source>
        <dbReference type="EMBL" id="KYF54761.1"/>
    </source>
</evidence>
<evidence type="ECO:0000256" key="2">
    <source>
        <dbReference type="ARBA" id="ARBA00023033"/>
    </source>
</evidence>
<feature type="domain" description="FAD-binding" evidence="3">
    <location>
        <begin position="2"/>
        <end position="353"/>
    </location>
</feature>
<keyword evidence="1" id="KW-0560">Oxidoreductase</keyword>